<protein>
    <recommendedName>
        <fullName evidence="8">Avidin</fullName>
    </recommendedName>
</protein>
<feature type="non-terminal residue" evidence="9">
    <location>
        <position position="132"/>
    </location>
</feature>
<evidence type="ECO:0000313" key="9">
    <source>
        <dbReference type="EMBL" id="NWR59072.1"/>
    </source>
</evidence>
<keyword evidence="4 8" id="KW-0732">Signal</keyword>
<evidence type="ECO:0000256" key="1">
    <source>
        <dbReference type="ARBA" id="ARBA00004613"/>
    </source>
</evidence>
<dbReference type="InterPro" id="IPR005468">
    <property type="entry name" value="Avidin/str"/>
</dbReference>
<evidence type="ECO:0000256" key="8">
    <source>
        <dbReference type="RuleBase" id="RU369114"/>
    </source>
</evidence>
<keyword evidence="10" id="KW-1185">Reference proteome</keyword>
<dbReference type="PROSITE" id="PS51326">
    <property type="entry name" value="AVIDIN_2"/>
    <property type="match status" value="1"/>
</dbReference>
<dbReference type="PANTHER" id="PTHR34399:SF3">
    <property type="entry name" value="AVID PROTEIN-RELATED"/>
    <property type="match status" value="1"/>
</dbReference>
<dbReference type="AlphaFoldDB" id="A0A7K4YJ11"/>
<dbReference type="EMBL" id="VYZL01002144">
    <property type="protein sequence ID" value="NWR59072.1"/>
    <property type="molecule type" value="Genomic_DNA"/>
</dbReference>
<keyword evidence="3 8" id="KW-0964">Secreted</keyword>
<dbReference type="OrthoDB" id="2821340at2759"/>
<keyword evidence="6 8" id="KW-0325">Glycoprotein</keyword>
<dbReference type="Pfam" id="PF01382">
    <property type="entry name" value="Avidin"/>
    <property type="match status" value="1"/>
</dbReference>
<sequence>ARSCTLPVMGLCHSTNSETLPLPCTLIGCWKNDLGSHMIITDADKKGNFHGFYDTAMKDTPNKVQWSPLRGSLHPTDTSTTFGLTVNWNFSEAITVFTGQSFVDEDGKEILKTMWLLRSHVDNMKDDWKATR</sequence>
<organism evidence="9 10">
    <name type="scientific">Bucorvus abyssinicus</name>
    <name type="common">Northern ground-hornbill</name>
    <name type="synonym">Abyssinian ground-hornbill</name>
    <dbReference type="NCBI Taxonomy" id="153643"/>
    <lineage>
        <taxon>Eukaryota</taxon>
        <taxon>Metazoa</taxon>
        <taxon>Chordata</taxon>
        <taxon>Craniata</taxon>
        <taxon>Vertebrata</taxon>
        <taxon>Euteleostomi</taxon>
        <taxon>Archelosauria</taxon>
        <taxon>Archosauria</taxon>
        <taxon>Dinosauria</taxon>
        <taxon>Saurischia</taxon>
        <taxon>Theropoda</taxon>
        <taxon>Coelurosauria</taxon>
        <taxon>Aves</taxon>
        <taxon>Neognathae</taxon>
        <taxon>Neoaves</taxon>
        <taxon>Telluraves</taxon>
        <taxon>Coraciimorphae</taxon>
        <taxon>Bucerotiformes</taxon>
        <taxon>Bucorvidae</taxon>
        <taxon>Bucorvus</taxon>
    </lineage>
</organism>
<evidence type="ECO:0000256" key="4">
    <source>
        <dbReference type="ARBA" id="ARBA00022729"/>
    </source>
</evidence>
<evidence type="ECO:0000256" key="5">
    <source>
        <dbReference type="ARBA" id="ARBA00023157"/>
    </source>
</evidence>
<evidence type="ECO:0000256" key="7">
    <source>
        <dbReference type="ARBA" id="ARBA00023267"/>
    </source>
</evidence>
<comment type="caution">
    <text evidence="9">The sequence shown here is derived from an EMBL/GenBank/DDBJ whole genome shotgun (WGS) entry which is preliminary data.</text>
</comment>
<dbReference type="PANTHER" id="PTHR34399">
    <property type="entry name" value="AVIDIN-RELATED"/>
    <property type="match status" value="1"/>
</dbReference>
<comment type="similarity">
    <text evidence="2 8">Belongs to the avidin/streptavidin family.</text>
</comment>
<dbReference type="GO" id="GO:0005576">
    <property type="term" value="C:extracellular region"/>
    <property type="evidence" value="ECO:0007669"/>
    <property type="project" value="UniProtKB-SubCell"/>
</dbReference>
<dbReference type="InterPro" id="IPR036896">
    <property type="entry name" value="Avidin-like_sf"/>
</dbReference>
<name>A0A7K4YJ11_BUCAB</name>
<dbReference type="PRINTS" id="PR00709">
    <property type="entry name" value="AVIDIN"/>
</dbReference>
<proteinExistence type="inferred from homology"/>
<feature type="non-terminal residue" evidence="9">
    <location>
        <position position="1"/>
    </location>
</feature>
<reference evidence="9 10" key="1">
    <citation type="submission" date="2019-09" db="EMBL/GenBank/DDBJ databases">
        <title>Bird 10,000 Genomes (B10K) Project - Family phase.</title>
        <authorList>
            <person name="Zhang G."/>
        </authorList>
    </citation>
    <scope>NUCLEOTIDE SEQUENCE [LARGE SCALE GENOMIC DNA]</scope>
    <source>
        <strain evidence="9">B10K-DU-012-80</strain>
    </source>
</reference>
<dbReference type="SUPFAM" id="SSF50876">
    <property type="entry name" value="Avidin/streptavidin"/>
    <property type="match status" value="1"/>
</dbReference>
<evidence type="ECO:0000256" key="2">
    <source>
        <dbReference type="ARBA" id="ARBA00006297"/>
    </source>
</evidence>
<comment type="subunit">
    <text evidence="8">Homotetramer.</text>
</comment>
<accession>A0A7K4YJ11</accession>
<gene>
    <name evidence="9" type="primary">Avd_0</name>
    <name evidence="9" type="ORF">BUCABY_R07547</name>
</gene>
<keyword evidence="7 8" id="KW-0092">Biotin</keyword>
<comment type="function">
    <text evidence="8">Forms a strong non-covalent specific complex with biotin.</text>
</comment>
<keyword evidence="5" id="KW-1015">Disulfide bond</keyword>
<evidence type="ECO:0000256" key="3">
    <source>
        <dbReference type="ARBA" id="ARBA00022525"/>
    </source>
</evidence>
<dbReference type="InterPro" id="IPR005469">
    <property type="entry name" value="Avidin"/>
</dbReference>
<evidence type="ECO:0000313" key="10">
    <source>
        <dbReference type="Proteomes" id="UP000551127"/>
    </source>
</evidence>
<dbReference type="GO" id="GO:0009374">
    <property type="term" value="F:biotin binding"/>
    <property type="evidence" value="ECO:0007669"/>
    <property type="project" value="UniProtKB-UniRule"/>
</dbReference>
<dbReference type="Proteomes" id="UP000551127">
    <property type="component" value="Unassembled WGS sequence"/>
</dbReference>
<evidence type="ECO:0000256" key="6">
    <source>
        <dbReference type="ARBA" id="ARBA00023180"/>
    </source>
</evidence>
<dbReference type="Gene3D" id="2.40.128.30">
    <property type="entry name" value="Avidin-like"/>
    <property type="match status" value="1"/>
</dbReference>
<dbReference type="InterPro" id="IPR051764">
    <property type="entry name" value="Avidin/Streptavidin-rel"/>
</dbReference>
<comment type="subcellular location">
    <subcellularLocation>
        <location evidence="1 8">Secreted</location>
    </subcellularLocation>
</comment>